<dbReference type="OrthoDB" id="3256840at2"/>
<dbReference type="PROSITE" id="PS51257">
    <property type="entry name" value="PROKAR_LIPOPROTEIN"/>
    <property type="match status" value="1"/>
</dbReference>
<dbReference type="InterPro" id="IPR050490">
    <property type="entry name" value="Bact_solute-bd_prot1"/>
</dbReference>
<feature type="chain" id="PRO_5038349196" evidence="3">
    <location>
        <begin position="33"/>
        <end position="449"/>
    </location>
</feature>
<keyword evidence="2" id="KW-0813">Transport</keyword>
<dbReference type="PANTHER" id="PTHR43649">
    <property type="entry name" value="ARABINOSE-BINDING PROTEIN-RELATED"/>
    <property type="match status" value="1"/>
</dbReference>
<evidence type="ECO:0000256" key="1">
    <source>
        <dbReference type="ARBA" id="ARBA00008520"/>
    </source>
</evidence>
<dbReference type="Pfam" id="PF01547">
    <property type="entry name" value="SBP_bac_1"/>
    <property type="match status" value="1"/>
</dbReference>
<evidence type="ECO:0000256" key="2">
    <source>
        <dbReference type="ARBA" id="ARBA00022448"/>
    </source>
</evidence>
<evidence type="ECO:0000313" key="4">
    <source>
        <dbReference type="EMBL" id="RMB84168.1"/>
    </source>
</evidence>
<dbReference type="Proteomes" id="UP000270471">
    <property type="component" value="Unassembled WGS sequence"/>
</dbReference>
<keyword evidence="3" id="KW-0732">Signal</keyword>
<reference evidence="4 5" key="1">
    <citation type="submission" date="2017-11" db="EMBL/GenBank/DDBJ databases">
        <title>Draft genome of actinobacteria isolated from guarana (Paullinia cupana (Mart.) Ducke.</title>
        <authorList>
            <person name="Siqueira K.A."/>
            <person name="Liotti R.G."/>
            <person name="Mendes T.A.O."/>
            <person name="Soares M.A."/>
        </authorList>
    </citation>
    <scope>NUCLEOTIDE SEQUENCE [LARGE SCALE GENOMIC DNA]</scope>
    <source>
        <strain evidence="4 5">193</strain>
    </source>
</reference>
<name>A0A3M0I769_9ACTN</name>
<dbReference type="EMBL" id="PENI01000012">
    <property type="protein sequence ID" value="RMB84168.1"/>
    <property type="molecule type" value="Genomic_DNA"/>
</dbReference>
<evidence type="ECO:0000313" key="5">
    <source>
        <dbReference type="Proteomes" id="UP000270471"/>
    </source>
</evidence>
<comment type="similarity">
    <text evidence="1">Belongs to the bacterial solute-binding protein 1 family.</text>
</comment>
<feature type="signal peptide" evidence="3">
    <location>
        <begin position="1"/>
        <end position="32"/>
    </location>
</feature>
<dbReference type="AlphaFoldDB" id="A0A3M0I769"/>
<comment type="caution">
    <text evidence="4">The sequence shown here is derived from an EMBL/GenBank/DDBJ whole genome shotgun (WGS) entry which is preliminary data.</text>
</comment>
<dbReference type="SUPFAM" id="SSF53850">
    <property type="entry name" value="Periplasmic binding protein-like II"/>
    <property type="match status" value="1"/>
</dbReference>
<accession>A0A3M0I769</accession>
<sequence>MNARRGLWSLAGTMACLLVAVTGCGTSAGSPAAVRGSVSGPIEPHTITWLNARPSDGPVIKAVADVAAEYGKTHPGFKLDIISTPDRPSYLQKVVTLAAARKLPEFFDVDATPFAEKLRRQNRLVDVGNLLDEFGAKHRFRPLALDYQKFDNGGVYGLPLEFAMEHFWYNKSAFAEAGIEPPRTLDEFIADCKPLRAKGYIPIALDGKDGWPLERYLAYYPFRLQGNAFVKKLKRGDAKMTDPAGKAGADFIARLGAAGCFAKGFSSAGYTDATDLFTTGRAAVINDGTWDLGLLATDTLPASLRNDVGYFKLPTAQGAATGTDDYVVSSGIGMAVNSQKFDPLVKDFLKYLVSRYPAKYAAMGQLSPTIDTPTAIPGNATPVYGQVIREAERLGTRTAKPWDTELDPTTNNVVQQNLVLLAQGNMSPEAFMKSVDQAVTTNSPRYFSK</sequence>
<evidence type="ECO:0000256" key="3">
    <source>
        <dbReference type="SAM" id="SignalP"/>
    </source>
</evidence>
<keyword evidence="5" id="KW-1185">Reference proteome</keyword>
<gene>
    <name evidence="4" type="ORF">CTZ28_19825</name>
</gene>
<proteinExistence type="inferred from homology"/>
<dbReference type="PANTHER" id="PTHR43649:SF29">
    <property type="entry name" value="OSMOPROTECTIVE COMPOUNDS-BINDING PROTEIN GGTB"/>
    <property type="match status" value="1"/>
</dbReference>
<organism evidence="4 5">
    <name type="scientific">Streptomyces shenzhenensis</name>
    <dbReference type="NCBI Taxonomy" id="943815"/>
    <lineage>
        <taxon>Bacteria</taxon>
        <taxon>Bacillati</taxon>
        <taxon>Actinomycetota</taxon>
        <taxon>Actinomycetes</taxon>
        <taxon>Kitasatosporales</taxon>
        <taxon>Streptomycetaceae</taxon>
        <taxon>Streptomyces</taxon>
    </lineage>
</organism>
<protein>
    <submittedName>
        <fullName evidence="4">Sugar-binding protein</fullName>
    </submittedName>
</protein>
<dbReference type="Gene3D" id="3.40.190.10">
    <property type="entry name" value="Periplasmic binding protein-like II"/>
    <property type="match status" value="2"/>
</dbReference>
<dbReference type="InterPro" id="IPR006059">
    <property type="entry name" value="SBP"/>
</dbReference>
<dbReference type="RefSeq" id="WP_121891008.1">
    <property type="nucleotide sequence ID" value="NZ_PENI01000012.1"/>
</dbReference>